<dbReference type="PROSITE" id="PS51186">
    <property type="entry name" value="GNAT"/>
    <property type="match status" value="1"/>
</dbReference>
<dbReference type="AlphaFoldDB" id="A0A3M9MTT9"/>
<keyword evidence="3" id="KW-1185">Reference proteome</keyword>
<gene>
    <name evidence="2" type="ORF">EFA69_18925</name>
</gene>
<evidence type="ECO:0000259" key="1">
    <source>
        <dbReference type="PROSITE" id="PS51186"/>
    </source>
</evidence>
<accession>A0A3M9MTT9</accession>
<sequence>MSVTVKKIENQQEMEAALRIRENVFVQEQNVPADAEYDQYEDTATHYLVTKDGIPCGTARWRQTEKGIKLERFAVLASYRNQQIGSVLLKKIMEDIQEALAPGQQVYMHAQLHAVPFYARHNFSTVGDLFTECDIEHYQMVLNG</sequence>
<dbReference type="Pfam" id="PF13673">
    <property type="entry name" value="Acetyltransf_10"/>
    <property type="match status" value="1"/>
</dbReference>
<dbReference type="InterPro" id="IPR000182">
    <property type="entry name" value="GNAT_dom"/>
</dbReference>
<dbReference type="RefSeq" id="WP_123134615.1">
    <property type="nucleotide sequence ID" value="NZ_RJJE01000017.1"/>
</dbReference>
<dbReference type="EMBL" id="RJJE01000017">
    <property type="protein sequence ID" value="RNI28148.1"/>
    <property type="molecule type" value="Genomic_DNA"/>
</dbReference>
<dbReference type="InterPro" id="IPR016181">
    <property type="entry name" value="Acyl_CoA_acyltransferase"/>
</dbReference>
<dbReference type="OrthoDB" id="9796171at2"/>
<evidence type="ECO:0000313" key="2">
    <source>
        <dbReference type="EMBL" id="RNI28148.1"/>
    </source>
</evidence>
<evidence type="ECO:0000313" key="3">
    <source>
        <dbReference type="Proteomes" id="UP000271010"/>
    </source>
</evidence>
<dbReference type="SUPFAM" id="SSF55729">
    <property type="entry name" value="Acyl-CoA N-acyltransferases (Nat)"/>
    <property type="match status" value="1"/>
</dbReference>
<dbReference type="CDD" id="cd04301">
    <property type="entry name" value="NAT_SF"/>
    <property type="match status" value="1"/>
</dbReference>
<name>A0A3M9MTT9_9BACT</name>
<feature type="domain" description="N-acetyltransferase" evidence="1">
    <location>
        <begin position="3"/>
        <end position="144"/>
    </location>
</feature>
<reference evidence="2 3" key="1">
    <citation type="submission" date="2018-11" db="EMBL/GenBank/DDBJ databases">
        <title>Rufibacter latericius sp. nov., isolated from water in Baiyang Lake.</title>
        <authorList>
            <person name="Yang Y."/>
        </authorList>
    </citation>
    <scope>NUCLEOTIDE SEQUENCE [LARGE SCALE GENOMIC DNA]</scope>
    <source>
        <strain evidence="2 3">MCC P1</strain>
    </source>
</reference>
<dbReference type="Gene3D" id="3.40.630.30">
    <property type="match status" value="1"/>
</dbReference>
<comment type="caution">
    <text evidence="2">The sequence shown here is derived from an EMBL/GenBank/DDBJ whole genome shotgun (WGS) entry which is preliminary data.</text>
</comment>
<organism evidence="2 3">
    <name type="scientific">Rufibacter immobilis</name>
    <dbReference type="NCBI Taxonomy" id="1348778"/>
    <lineage>
        <taxon>Bacteria</taxon>
        <taxon>Pseudomonadati</taxon>
        <taxon>Bacteroidota</taxon>
        <taxon>Cytophagia</taxon>
        <taxon>Cytophagales</taxon>
        <taxon>Hymenobacteraceae</taxon>
        <taxon>Rufibacter</taxon>
    </lineage>
</organism>
<dbReference type="GO" id="GO:0016747">
    <property type="term" value="F:acyltransferase activity, transferring groups other than amino-acyl groups"/>
    <property type="evidence" value="ECO:0007669"/>
    <property type="project" value="InterPro"/>
</dbReference>
<protein>
    <submittedName>
        <fullName evidence="2">GNAT family N-acetyltransferase</fullName>
    </submittedName>
</protein>
<proteinExistence type="predicted"/>
<keyword evidence="2" id="KW-0808">Transferase</keyword>
<dbReference type="Proteomes" id="UP000271010">
    <property type="component" value="Unassembled WGS sequence"/>
</dbReference>